<proteinExistence type="predicted"/>
<gene>
    <name evidence="1" type="ORF">LCGC14_2870290</name>
</gene>
<dbReference type="InterPro" id="IPR023292">
    <property type="entry name" value="NTP_PyroPHydrolase-like_dom_sf"/>
</dbReference>
<dbReference type="Pfam" id="PF01503">
    <property type="entry name" value="PRA-PH"/>
    <property type="match status" value="1"/>
</dbReference>
<dbReference type="AlphaFoldDB" id="A0A0F8Y2Z0"/>
<comment type="caution">
    <text evidence="1">The sequence shown here is derived from an EMBL/GenBank/DDBJ whole genome shotgun (WGS) entry which is preliminary data.</text>
</comment>
<accession>A0A0F8Y2Z0</accession>
<reference evidence="1" key="1">
    <citation type="journal article" date="2015" name="Nature">
        <title>Complex archaea that bridge the gap between prokaryotes and eukaryotes.</title>
        <authorList>
            <person name="Spang A."/>
            <person name="Saw J.H."/>
            <person name="Jorgensen S.L."/>
            <person name="Zaremba-Niedzwiedzka K."/>
            <person name="Martijn J."/>
            <person name="Lind A.E."/>
            <person name="van Eijk R."/>
            <person name="Schleper C."/>
            <person name="Guy L."/>
            <person name="Ettema T.J."/>
        </authorList>
    </citation>
    <scope>NUCLEOTIDE SEQUENCE</scope>
</reference>
<evidence type="ECO:0000313" key="1">
    <source>
        <dbReference type="EMBL" id="KKK75782.1"/>
    </source>
</evidence>
<dbReference type="Gene3D" id="1.10.3420.10">
    <property type="entry name" value="putative ntp pyrophosphohydrolase like domain"/>
    <property type="match status" value="1"/>
</dbReference>
<feature type="non-terminal residue" evidence="1">
    <location>
        <position position="276"/>
    </location>
</feature>
<sequence length="276" mass="30359">MKNYTANQLINALESMGLECEAGPLSKAKPWIEACRRLDRLGSLLLTNPINTMAGAVERFQREVLEYPIPDKPTMLTGDLFRFKVDHIEEELDEFGIAKTLEDQADALIDLAYVALGAVIQMGLTPGPLFSEVHRANMKRKPGKNERTVDGVPDAVKPEGWKDGAKAVDTLTFPERSGACDVFLAGDFTGPTPRLWVSGCPREGSLIRVEDKGGKLTIAEDLADRGRMAPGFAVRIDVDPENDLVYIHNGWAHILRYNGLTGEYAGQRDKAGRPKP</sequence>
<dbReference type="EMBL" id="LAZR01055704">
    <property type="protein sequence ID" value="KKK75782.1"/>
    <property type="molecule type" value="Genomic_DNA"/>
</dbReference>
<dbReference type="InterPro" id="IPR021130">
    <property type="entry name" value="PRib-ATP_PPHydrolase-like"/>
</dbReference>
<protein>
    <submittedName>
        <fullName evidence="1">Uncharacterized protein</fullName>
    </submittedName>
</protein>
<organism evidence="1">
    <name type="scientific">marine sediment metagenome</name>
    <dbReference type="NCBI Taxonomy" id="412755"/>
    <lineage>
        <taxon>unclassified sequences</taxon>
        <taxon>metagenomes</taxon>
        <taxon>ecological metagenomes</taxon>
    </lineage>
</organism>
<name>A0A0F8Y2Z0_9ZZZZ</name>